<dbReference type="InterPro" id="IPR007410">
    <property type="entry name" value="LpqE-like"/>
</dbReference>
<dbReference type="InterPro" id="IPR036182">
    <property type="entry name" value="PCuAC_sf"/>
</dbReference>
<feature type="region of interest" description="Disordered" evidence="1">
    <location>
        <begin position="207"/>
        <end position="232"/>
    </location>
</feature>
<evidence type="ECO:0000313" key="4">
    <source>
        <dbReference type="Proteomes" id="UP000266677"/>
    </source>
</evidence>
<dbReference type="Proteomes" id="UP000266677">
    <property type="component" value="Unassembled WGS sequence"/>
</dbReference>
<evidence type="ECO:0000256" key="2">
    <source>
        <dbReference type="SAM" id="SignalP"/>
    </source>
</evidence>
<dbReference type="Pfam" id="PF04314">
    <property type="entry name" value="PCuAC"/>
    <property type="match status" value="1"/>
</dbReference>
<proteinExistence type="predicted"/>
<comment type="caution">
    <text evidence="3">The sequence shown here is derived from an EMBL/GenBank/DDBJ whole genome shotgun (WGS) entry which is preliminary data.</text>
</comment>
<feature type="compositionally biased region" description="Low complexity" evidence="1">
    <location>
        <begin position="130"/>
        <end position="157"/>
    </location>
</feature>
<organism evidence="3 4">
    <name type="scientific">Nocardia panacis</name>
    <dbReference type="NCBI Taxonomy" id="2340916"/>
    <lineage>
        <taxon>Bacteria</taxon>
        <taxon>Bacillati</taxon>
        <taxon>Actinomycetota</taxon>
        <taxon>Actinomycetes</taxon>
        <taxon>Mycobacteriales</taxon>
        <taxon>Nocardiaceae</taxon>
        <taxon>Nocardia</taxon>
    </lineage>
</organism>
<dbReference type="Gene3D" id="2.60.40.1890">
    <property type="entry name" value="PCu(A)C copper chaperone"/>
    <property type="match status" value="1"/>
</dbReference>
<feature type="chain" id="PRO_5038533414" description="Copper chaperone PCu(A)C" evidence="2">
    <location>
        <begin position="21"/>
        <end position="232"/>
    </location>
</feature>
<dbReference type="EMBL" id="QZFU01000035">
    <property type="protein sequence ID" value="RJO71229.1"/>
    <property type="molecule type" value="Genomic_DNA"/>
</dbReference>
<keyword evidence="4" id="KW-1185">Reference proteome</keyword>
<reference evidence="3 4" key="1">
    <citation type="submission" date="2018-09" db="EMBL/GenBank/DDBJ databases">
        <title>YIM PH21274 draft genome.</title>
        <authorList>
            <person name="Miao C."/>
        </authorList>
    </citation>
    <scope>NUCLEOTIDE SEQUENCE [LARGE SCALE GENOMIC DNA]</scope>
    <source>
        <strain evidence="3 4">YIM PH 21724</strain>
    </source>
</reference>
<dbReference type="OrthoDB" id="5188566at2"/>
<feature type="compositionally biased region" description="Basic and acidic residues" evidence="1">
    <location>
        <begin position="215"/>
        <end position="232"/>
    </location>
</feature>
<protein>
    <recommendedName>
        <fullName evidence="5">Copper chaperone PCu(A)C</fullName>
    </recommendedName>
</protein>
<keyword evidence="2" id="KW-0732">Signal</keyword>
<gene>
    <name evidence="3" type="ORF">D5S18_25300</name>
</gene>
<name>A0A3A4KCD0_9NOCA</name>
<dbReference type="AlphaFoldDB" id="A0A3A4KCD0"/>
<evidence type="ECO:0000256" key="1">
    <source>
        <dbReference type="SAM" id="MobiDB-lite"/>
    </source>
</evidence>
<sequence length="232" mass="22662">MAPVAALAAGAALALSGCGAGQVSQTANQVPAINGNHAEIGRIALRNVHIVYPGAGAGPEYNNAKGGKALIALSIINNSETVTDELISVKTDLGDVKLTAPAGKSGVVIEPQHTVVAAAKAGGHAAPAAAATSAPAGAPTTSPAAPATGHGASPTAARPAGEKAEDPAANPAMIEISGLTRDIGPGLTYTVTFNFKQNGTVGVQVPVDAGPLTERQGDTSDKAAEGEHKGGH</sequence>
<accession>A0A3A4KCD0</accession>
<evidence type="ECO:0000313" key="3">
    <source>
        <dbReference type="EMBL" id="RJO71229.1"/>
    </source>
</evidence>
<evidence type="ECO:0008006" key="5">
    <source>
        <dbReference type="Google" id="ProtNLM"/>
    </source>
</evidence>
<feature type="region of interest" description="Disordered" evidence="1">
    <location>
        <begin position="130"/>
        <end position="167"/>
    </location>
</feature>
<feature type="signal peptide" evidence="2">
    <location>
        <begin position="1"/>
        <end position="20"/>
    </location>
</feature>